<dbReference type="EMBL" id="JAVRRG010000083">
    <property type="protein sequence ID" value="KAK5087737.1"/>
    <property type="molecule type" value="Genomic_DNA"/>
</dbReference>
<proteinExistence type="predicted"/>
<keyword evidence="2" id="KW-1185">Reference proteome</keyword>
<evidence type="ECO:0000313" key="2">
    <source>
        <dbReference type="Proteomes" id="UP001345013"/>
    </source>
</evidence>
<comment type="caution">
    <text evidence="1">The sequence shown here is derived from an EMBL/GenBank/DDBJ whole genome shotgun (WGS) entry which is preliminary data.</text>
</comment>
<organism evidence="1 2">
    <name type="scientific">Lithohypha guttulata</name>
    <dbReference type="NCBI Taxonomy" id="1690604"/>
    <lineage>
        <taxon>Eukaryota</taxon>
        <taxon>Fungi</taxon>
        <taxon>Dikarya</taxon>
        <taxon>Ascomycota</taxon>
        <taxon>Pezizomycotina</taxon>
        <taxon>Eurotiomycetes</taxon>
        <taxon>Chaetothyriomycetidae</taxon>
        <taxon>Chaetothyriales</taxon>
        <taxon>Trichomeriaceae</taxon>
        <taxon>Lithohypha</taxon>
    </lineage>
</organism>
<name>A0ABR0K7U5_9EURO</name>
<evidence type="ECO:0000313" key="1">
    <source>
        <dbReference type="EMBL" id="KAK5087737.1"/>
    </source>
</evidence>
<accession>A0ABR0K7U5</accession>
<sequence length="330" mass="37642">MADAQAVSAPLLGLPPEIRLKIYEAVFTGLRYDTPNSTETFYRYTSRQGFEEIKSKVGLIWVNRFLRNESLPVMGQNLCVQLDDSISNVPLLLRENTTEVDASLHYKEFARNEHHPWRPEGYYKSLSATFPCLQHVRYGEHLETVDCSKIDIIISCLSGDCDENVMEQFDYDGLKYAVPAEGGPKFTFTVDIPIGFDFRHMDIDYVNVIYSLYQLEVDALRRTVIERYVNMQPWEAEGEWWVPAVECCVMVAGISWPAVYHKPTGRIRVLIMLRHIDSEEFDEDPSQEGRNETAAKVVKELASAEKLHKALELAYDLKKKTAGKGGTATE</sequence>
<dbReference type="Proteomes" id="UP001345013">
    <property type="component" value="Unassembled WGS sequence"/>
</dbReference>
<reference evidence="1 2" key="1">
    <citation type="submission" date="2023-08" db="EMBL/GenBank/DDBJ databases">
        <title>Black Yeasts Isolated from many extreme environments.</title>
        <authorList>
            <person name="Coleine C."/>
            <person name="Stajich J.E."/>
            <person name="Selbmann L."/>
        </authorList>
    </citation>
    <scope>NUCLEOTIDE SEQUENCE [LARGE SCALE GENOMIC DNA]</scope>
    <source>
        <strain evidence="1 2">CCFEE 5885</strain>
    </source>
</reference>
<protein>
    <submittedName>
        <fullName evidence="1">Uncharacterized protein</fullName>
    </submittedName>
</protein>
<gene>
    <name evidence="1" type="ORF">LTR24_006447</name>
</gene>